<dbReference type="PANTHER" id="PTHR43465">
    <property type="entry name" value="DUF1680 DOMAIN PROTEIN (AFU_ORTHOLOGUE AFUA_1G08910)"/>
    <property type="match status" value="1"/>
</dbReference>
<dbReference type="InterPro" id="IPR008928">
    <property type="entry name" value="6-hairpin_glycosidase_sf"/>
</dbReference>
<gene>
    <name evidence="5" type="ORF">JO380_000419</name>
</gene>
<dbReference type="PANTHER" id="PTHR43465:SF2">
    <property type="entry name" value="DUF1680 DOMAIN PROTEIN (AFU_ORTHOLOGUE AFUA_1G08910)"/>
    <property type="match status" value="1"/>
</dbReference>
<evidence type="ECO:0000313" key="5">
    <source>
        <dbReference type="EMBL" id="MDQ0424038.1"/>
    </source>
</evidence>
<evidence type="ECO:0000256" key="1">
    <source>
        <dbReference type="SAM" id="MobiDB-lite"/>
    </source>
</evidence>
<evidence type="ECO:0000259" key="2">
    <source>
        <dbReference type="Pfam" id="PF07944"/>
    </source>
</evidence>
<proteinExistence type="predicted"/>
<evidence type="ECO:0000259" key="3">
    <source>
        <dbReference type="Pfam" id="PF20736"/>
    </source>
</evidence>
<dbReference type="InterPro" id="IPR012878">
    <property type="entry name" value="Beta-AFase-like_GH127_cat"/>
</dbReference>
<feature type="region of interest" description="Disordered" evidence="1">
    <location>
        <begin position="1"/>
        <end position="22"/>
    </location>
</feature>
<dbReference type="Pfam" id="PF20737">
    <property type="entry name" value="Glyco_hydro127C"/>
    <property type="match status" value="1"/>
</dbReference>
<dbReference type="Proteomes" id="UP001240250">
    <property type="component" value="Unassembled WGS sequence"/>
</dbReference>
<keyword evidence="6" id="KW-1185">Reference proteome</keyword>
<protein>
    <submittedName>
        <fullName evidence="5">DUF1680 family protein</fullName>
    </submittedName>
</protein>
<sequence>MPSSETVDLRVGPHQHGRPAVPSRARWRPLGLDEVTITGGFWGDLQALNARTMITHVEGWLERLGWTGNFDAAVEGRLPRDRRGREFSDSETYKLLEAMAWEVGRTGDADLDRRLRSIAARVAAAQEPDGYVSTMFGRPGQQPRWSDLEWGHELYCIGHLVQAGVARARTFGDDEIVRVAIRAADLVCREFGADGPQQGVCGHPEIEVALVELYRVTGERRYLDQARLFVERRGHGVLGEIDFGPQYFQDDVPVREATVLDGHAVRALYLASGAADLAVEDGDDELLAAVTGQVLTTLARRTYLTGGMGAHHEGESFGADFELPPDRSYSETCAGIASVMTNHRLLLQDGDARHADAVERTLYNVVATSPAQDGRAFYYTNTLHQRVPGREVAPDEVSPRAASSLRAPFFAVSCCPTNVTRTVATLGTYVATVDDDGVQLHQYAPATVRTELTAGRTAALEVTTAYPHDGRVTVRAVEAPAGGWTLTLRVPAWAQGASVTLADGTSQAAAPGYVAVPGPAAGQEVVLDLPVRARWTFADPRVDAVRGQVAVERGPLVLALESTDLGQDVAAAVVTTDAAPVERDGAVLVPVATRPLPDVTWPFGDDPAPAPDAPRLVPLVPYHAWAERGPSTMRVWLPTV</sequence>
<organism evidence="5 6">
    <name type="scientific">Cellulomonas iranensis</name>
    <dbReference type="NCBI Taxonomy" id="76862"/>
    <lineage>
        <taxon>Bacteria</taxon>
        <taxon>Bacillati</taxon>
        <taxon>Actinomycetota</taxon>
        <taxon>Actinomycetes</taxon>
        <taxon>Micrococcales</taxon>
        <taxon>Cellulomonadaceae</taxon>
        <taxon>Cellulomonas</taxon>
    </lineage>
</organism>
<feature type="domain" description="Non-reducing end beta-L-arabinofuranosidase-like GH127 middle" evidence="3">
    <location>
        <begin position="438"/>
        <end position="530"/>
    </location>
</feature>
<dbReference type="Pfam" id="PF07944">
    <property type="entry name" value="Beta-AFase-like_GH127_cat"/>
    <property type="match status" value="1"/>
</dbReference>
<evidence type="ECO:0000313" key="6">
    <source>
        <dbReference type="Proteomes" id="UP001240250"/>
    </source>
</evidence>
<dbReference type="SUPFAM" id="SSF48208">
    <property type="entry name" value="Six-hairpin glycosidases"/>
    <property type="match status" value="1"/>
</dbReference>
<comment type="caution">
    <text evidence="5">The sequence shown here is derived from an EMBL/GenBank/DDBJ whole genome shotgun (WGS) entry which is preliminary data.</text>
</comment>
<name>A0ABU0GFA2_9CELL</name>
<dbReference type="EMBL" id="JAUSVM010000001">
    <property type="protein sequence ID" value="MDQ0424038.1"/>
    <property type="molecule type" value="Genomic_DNA"/>
</dbReference>
<dbReference type="RefSeq" id="WP_082739554.1">
    <property type="nucleotide sequence ID" value="NZ_JAUSVM010000001.1"/>
</dbReference>
<accession>A0ABU0GFA2</accession>
<dbReference type="Pfam" id="PF20736">
    <property type="entry name" value="Glyco_hydro127M"/>
    <property type="match status" value="1"/>
</dbReference>
<reference evidence="5 6" key="1">
    <citation type="submission" date="2023-07" db="EMBL/GenBank/DDBJ databases">
        <title>Sequencing the genomes of 1000 actinobacteria strains.</title>
        <authorList>
            <person name="Klenk H.-P."/>
        </authorList>
    </citation>
    <scope>NUCLEOTIDE SEQUENCE [LARGE SCALE GENOMIC DNA]</scope>
    <source>
        <strain evidence="5 6">DSM 14785</strain>
    </source>
</reference>
<evidence type="ECO:0000259" key="4">
    <source>
        <dbReference type="Pfam" id="PF20737"/>
    </source>
</evidence>
<dbReference type="InterPro" id="IPR049049">
    <property type="entry name" value="Beta-AFase-like_GH127_C"/>
</dbReference>
<feature type="domain" description="Non-reducing end beta-L-arabinofuranosidase-like GH127 catalytic" evidence="2">
    <location>
        <begin position="34"/>
        <end position="427"/>
    </location>
</feature>
<dbReference type="InterPro" id="IPR049046">
    <property type="entry name" value="Beta-AFase-like_GH127_middle"/>
</dbReference>
<dbReference type="InterPro" id="IPR049174">
    <property type="entry name" value="Beta-AFase-like"/>
</dbReference>
<feature type="domain" description="Non-reducing end beta-L-arabinofuranosidase-like GH127 C-terminal" evidence="4">
    <location>
        <begin position="535"/>
        <end position="638"/>
    </location>
</feature>